<evidence type="ECO:0000313" key="1">
    <source>
        <dbReference type="EMBL" id="QZP37064.1"/>
    </source>
</evidence>
<organism evidence="1 2">
    <name type="scientific">Halobaculum magnesiiphilum</name>
    <dbReference type="NCBI Taxonomy" id="1017351"/>
    <lineage>
        <taxon>Archaea</taxon>
        <taxon>Methanobacteriati</taxon>
        <taxon>Methanobacteriota</taxon>
        <taxon>Stenosarchaea group</taxon>
        <taxon>Halobacteria</taxon>
        <taxon>Halobacteriales</taxon>
        <taxon>Haloferacaceae</taxon>
        <taxon>Halobaculum</taxon>
    </lineage>
</organism>
<gene>
    <name evidence="1" type="ORF">K6T50_12295</name>
</gene>
<accession>A0A8T8WBD6</accession>
<sequence>MPYSDDDLIEDIRGVAAEVGGKPTLNDYREHGTAAVTTIYDRFGSWQDALDAAGYEPREPDSAVTDEELLDELGRLVDELGERPTATDMNDHGAYWASTYRRAFGSWNNALEAAGIDSSPSQDRQPVSDDALLEELERVAEQVNGTPTTRAMEQHGEHSPNTYIRRFGSWNDAVTAAGFEPNEEVGTETVTTEELIDELHRLADEIGDRPVADDLRKHGKHALRTYQQRFGSWSAALEAAFDDESTEDA</sequence>
<dbReference type="EMBL" id="CP081958">
    <property type="protein sequence ID" value="QZP37064.1"/>
    <property type="molecule type" value="Genomic_DNA"/>
</dbReference>
<dbReference type="GeneID" id="67178935"/>
<dbReference type="KEGG" id="hmp:K6T50_12295"/>
<dbReference type="Proteomes" id="UP000826254">
    <property type="component" value="Chromosome"/>
</dbReference>
<evidence type="ECO:0000313" key="2">
    <source>
        <dbReference type="Proteomes" id="UP000826254"/>
    </source>
</evidence>
<proteinExistence type="predicted"/>
<dbReference type="AlphaFoldDB" id="A0A8T8WBD6"/>
<dbReference type="Pfam" id="PF18780">
    <property type="entry name" value="HNH_repeat"/>
    <property type="match status" value="4"/>
</dbReference>
<protein>
    <submittedName>
        <fullName evidence="1">Uncharacterized protein</fullName>
    </submittedName>
</protein>
<dbReference type="InterPro" id="IPR041025">
    <property type="entry name" value="HNH_repeat"/>
</dbReference>
<keyword evidence="2" id="KW-1185">Reference proteome</keyword>
<reference evidence="1 2" key="1">
    <citation type="journal article" date="2021" name="Int. J. Syst. Evol. Microbiol.">
        <title>Halobaculum halophilum sp. nov. and Halobaculum salinum sp. nov., isolated from salt lake and saline soil.</title>
        <authorList>
            <person name="Cui H.L."/>
            <person name="Shi X.W."/>
            <person name="Yin X.M."/>
            <person name="Yang X.Y."/>
            <person name="Hou J."/>
            <person name="Zhu L."/>
        </authorList>
    </citation>
    <scope>NUCLEOTIDE SEQUENCE [LARGE SCALE GENOMIC DNA]</scope>
    <source>
        <strain evidence="1 2">NBRC 109044</strain>
    </source>
</reference>
<name>A0A8T8WBD6_9EURY</name>
<dbReference type="RefSeq" id="WP_222606879.1">
    <property type="nucleotide sequence ID" value="NZ_CP081958.1"/>
</dbReference>